<comment type="caution">
    <text evidence="6">The sequence shown here is derived from an EMBL/GenBank/DDBJ whole genome shotgun (WGS) entry which is preliminary data.</text>
</comment>
<evidence type="ECO:0000256" key="4">
    <source>
        <dbReference type="ARBA" id="ARBA00023136"/>
    </source>
</evidence>
<evidence type="ECO:0008006" key="8">
    <source>
        <dbReference type="Google" id="ProtNLM"/>
    </source>
</evidence>
<sequence length="167" mass="18403">MLISILIAAILVIAYFRGAARGLIQMILDLLSGAVLIWLASWLAPVLGKLLQPFLTSIFTKTDFPLTNQLGYWLAYVLILLIGGMIVSRLFRIFSIFTRVTKLPIIHGLNAISGGILAVIFTIVLIFIGLKLLTAWPNVSLHQAINNSSVAQLILQRLPELTSSFFN</sequence>
<evidence type="ECO:0000256" key="3">
    <source>
        <dbReference type="ARBA" id="ARBA00022989"/>
    </source>
</evidence>
<organism evidence="6 7">
    <name type="scientific">Liquorilactobacillus ghanensis DSM 18630</name>
    <dbReference type="NCBI Taxonomy" id="1423750"/>
    <lineage>
        <taxon>Bacteria</taxon>
        <taxon>Bacillati</taxon>
        <taxon>Bacillota</taxon>
        <taxon>Bacilli</taxon>
        <taxon>Lactobacillales</taxon>
        <taxon>Lactobacillaceae</taxon>
        <taxon>Liquorilactobacillus</taxon>
    </lineage>
</organism>
<evidence type="ECO:0000313" key="7">
    <source>
        <dbReference type="Proteomes" id="UP000051451"/>
    </source>
</evidence>
<reference evidence="6 7" key="1">
    <citation type="journal article" date="2015" name="Genome Announc.">
        <title>Expanding the biotechnology potential of lactobacilli through comparative genomics of 213 strains and associated genera.</title>
        <authorList>
            <person name="Sun Z."/>
            <person name="Harris H.M."/>
            <person name="McCann A."/>
            <person name="Guo C."/>
            <person name="Argimon S."/>
            <person name="Zhang W."/>
            <person name="Yang X."/>
            <person name="Jeffery I.B."/>
            <person name="Cooney J.C."/>
            <person name="Kagawa T.F."/>
            <person name="Liu W."/>
            <person name="Song Y."/>
            <person name="Salvetti E."/>
            <person name="Wrobel A."/>
            <person name="Rasinkangas P."/>
            <person name="Parkhill J."/>
            <person name="Rea M.C."/>
            <person name="O'Sullivan O."/>
            <person name="Ritari J."/>
            <person name="Douillard F.P."/>
            <person name="Paul Ross R."/>
            <person name="Yang R."/>
            <person name="Briner A.E."/>
            <person name="Felis G.E."/>
            <person name="de Vos W.M."/>
            <person name="Barrangou R."/>
            <person name="Klaenhammer T.R."/>
            <person name="Caufield P.W."/>
            <person name="Cui Y."/>
            <person name="Zhang H."/>
            <person name="O'Toole P.W."/>
        </authorList>
    </citation>
    <scope>NUCLEOTIDE SEQUENCE [LARGE SCALE GENOMIC DNA]</scope>
    <source>
        <strain evidence="6 7">DSM 18630</strain>
    </source>
</reference>
<dbReference type="InterPro" id="IPR003825">
    <property type="entry name" value="Colicin-V_CvpA"/>
</dbReference>
<evidence type="ECO:0000256" key="5">
    <source>
        <dbReference type="SAM" id="Phobius"/>
    </source>
</evidence>
<dbReference type="RefSeq" id="WP_057871377.1">
    <property type="nucleotide sequence ID" value="NZ_AZGB01000015.1"/>
</dbReference>
<dbReference type="Proteomes" id="UP000051451">
    <property type="component" value="Unassembled WGS sequence"/>
</dbReference>
<feature type="transmembrane region" description="Helical" evidence="5">
    <location>
        <begin position="72"/>
        <end position="91"/>
    </location>
</feature>
<dbReference type="EMBL" id="AZGB01000015">
    <property type="protein sequence ID" value="KRM06463.1"/>
    <property type="molecule type" value="Genomic_DNA"/>
</dbReference>
<dbReference type="PANTHER" id="PTHR37306:SF1">
    <property type="entry name" value="COLICIN V PRODUCTION PROTEIN"/>
    <property type="match status" value="1"/>
</dbReference>
<proteinExistence type="predicted"/>
<keyword evidence="7" id="KW-1185">Reference proteome</keyword>
<evidence type="ECO:0000256" key="1">
    <source>
        <dbReference type="ARBA" id="ARBA00004141"/>
    </source>
</evidence>
<feature type="transmembrane region" description="Helical" evidence="5">
    <location>
        <begin position="111"/>
        <end position="133"/>
    </location>
</feature>
<keyword evidence="2 5" id="KW-0812">Transmembrane</keyword>
<dbReference type="STRING" id="1423750.FC89_GL000608"/>
<dbReference type="AlphaFoldDB" id="A0A0R1VM45"/>
<evidence type="ECO:0000256" key="2">
    <source>
        <dbReference type="ARBA" id="ARBA00022692"/>
    </source>
</evidence>
<dbReference type="PATRIC" id="fig|1423750.3.peg.629"/>
<dbReference type="PANTHER" id="PTHR37306">
    <property type="entry name" value="COLICIN V PRODUCTION PROTEIN"/>
    <property type="match status" value="1"/>
</dbReference>
<dbReference type="GeneID" id="98318645"/>
<feature type="transmembrane region" description="Helical" evidence="5">
    <location>
        <begin position="30"/>
        <end position="51"/>
    </location>
</feature>
<gene>
    <name evidence="6" type="ORF">FC89_GL000608</name>
</gene>
<dbReference type="GO" id="GO:0009403">
    <property type="term" value="P:toxin biosynthetic process"/>
    <property type="evidence" value="ECO:0007669"/>
    <property type="project" value="InterPro"/>
</dbReference>
<comment type="subcellular location">
    <subcellularLocation>
        <location evidence="1">Membrane</location>
        <topology evidence="1">Multi-pass membrane protein</topology>
    </subcellularLocation>
</comment>
<evidence type="ECO:0000313" key="6">
    <source>
        <dbReference type="EMBL" id="KRM06463.1"/>
    </source>
</evidence>
<accession>A0A0R1VM45</accession>
<dbReference type="OrthoDB" id="2143375at2"/>
<name>A0A0R1VM45_9LACO</name>
<protein>
    <recommendedName>
        <fullName evidence="8">CvpA family protein</fullName>
    </recommendedName>
</protein>
<dbReference type="GO" id="GO:0016020">
    <property type="term" value="C:membrane"/>
    <property type="evidence" value="ECO:0007669"/>
    <property type="project" value="UniProtKB-SubCell"/>
</dbReference>
<keyword evidence="3 5" id="KW-1133">Transmembrane helix</keyword>
<dbReference type="Pfam" id="PF02674">
    <property type="entry name" value="Colicin_V"/>
    <property type="match status" value="1"/>
</dbReference>
<keyword evidence="4 5" id="KW-0472">Membrane</keyword>